<name>A0AAE3SL95_9BACT</name>
<gene>
    <name evidence="9" type="ORF">OM074_17150</name>
</gene>
<keyword evidence="4" id="KW-0472">Membrane</keyword>
<keyword evidence="10" id="KW-1185">Reference proteome</keyword>
<dbReference type="Proteomes" id="UP001207408">
    <property type="component" value="Unassembled WGS sequence"/>
</dbReference>
<protein>
    <submittedName>
        <fullName evidence="9">RagB/SusD family nutrient uptake outer membrane protein</fullName>
    </submittedName>
</protein>
<dbReference type="EMBL" id="JAPDPI010000044">
    <property type="protein sequence ID" value="MCW3807368.1"/>
    <property type="molecule type" value="Genomic_DNA"/>
</dbReference>
<sequence>MKISNIFFKTSILLLTIGIMFSCSDSFLDEVKTTALDTDHFKTQEGLDEMSIGIYTMLQWPVGYSWAARLYNIGTDEFTRGKDGGVTPYNDYNSSLNSTDGPEDELWDAMYGVIESCNVMIKNVPVYYDNTNSNYNTRLGEGYFFRAYYYFALVRQFGGVPLKLYPSNSVETYFTRNSAEECYAQIISDFEEAYDLLPTITDELGRITQSVSAHFLAKAKLFRASEINDDWNSEYVSTDLDDVIKYANEVIAQHPLANNYVDLWNFTTPDGPNELESEIILSAQFSDDRTTAGRFGNRFHTAYTTQYDGGTGYAGLKRDISGGRGLASLRPSNYTIEVFDRVNDSRFWKSFTTTFGCNYSRYAPTWTSDQFDDMVLADGYTVGEKRFVGGELGMKFIVNDAGDDTYTQYRDDLGNTLKDGKLEAPWTYVRYFAGESHLWIGEIGNSGSMSSFRKFIGLSKFRDGSRETYNDEKGTRDLTLARSAEDYLMIAEAYIRKGEVVNAIPYFNALRTRAAYKDGEDRSVNIDGGVAYRTNSNITDGMGGHKAGYLDGAAYWDYNTYYESNNIAETTAATNITLSGIDDIINSEIDKPIYDELGVSGDDLYMAFLMNERTRELCGEMYRWEDLARTNLLGSRWNAFNDGSLQQTSFDAKQHIRRPIPQSFLDGITNANGKSLSDEEKSEMQNYGY</sequence>
<reference evidence="9" key="1">
    <citation type="submission" date="2022-10" db="EMBL/GenBank/DDBJ databases">
        <authorList>
            <person name="Yu W.X."/>
        </authorList>
    </citation>
    <scope>NUCLEOTIDE SEQUENCE</scope>
    <source>
        <strain evidence="9">D04</strain>
    </source>
</reference>
<dbReference type="Gene3D" id="1.25.40.390">
    <property type="match status" value="1"/>
</dbReference>
<evidence type="ECO:0000313" key="9">
    <source>
        <dbReference type="EMBL" id="MCW3807368.1"/>
    </source>
</evidence>
<comment type="subcellular location">
    <subcellularLocation>
        <location evidence="1">Cell outer membrane</location>
    </subcellularLocation>
</comment>
<keyword evidence="5" id="KW-0998">Cell outer membrane</keyword>
<evidence type="ECO:0000256" key="4">
    <source>
        <dbReference type="ARBA" id="ARBA00023136"/>
    </source>
</evidence>
<proteinExistence type="inferred from homology"/>
<dbReference type="Pfam" id="PF14322">
    <property type="entry name" value="SusD-like_3"/>
    <property type="match status" value="1"/>
</dbReference>
<evidence type="ECO:0000256" key="2">
    <source>
        <dbReference type="ARBA" id="ARBA00006275"/>
    </source>
</evidence>
<dbReference type="InterPro" id="IPR011990">
    <property type="entry name" value="TPR-like_helical_dom_sf"/>
</dbReference>
<dbReference type="RefSeq" id="WP_301201711.1">
    <property type="nucleotide sequence ID" value="NZ_JAPDPI010000044.1"/>
</dbReference>
<feature type="domain" description="SusD-like N-terminal" evidence="8">
    <location>
        <begin position="27"/>
        <end position="219"/>
    </location>
</feature>
<dbReference type="AlphaFoldDB" id="A0AAE3SL95"/>
<dbReference type="InterPro" id="IPR012944">
    <property type="entry name" value="SusD_RagB_dom"/>
</dbReference>
<evidence type="ECO:0000256" key="1">
    <source>
        <dbReference type="ARBA" id="ARBA00004442"/>
    </source>
</evidence>
<evidence type="ECO:0000256" key="5">
    <source>
        <dbReference type="ARBA" id="ARBA00023237"/>
    </source>
</evidence>
<evidence type="ECO:0000256" key="3">
    <source>
        <dbReference type="ARBA" id="ARBA00022729"/>
    </source>
</evidence>
<dbReference type="Pfam" id="PF07980">
    <property type="entry name" value="SusD_RagB"/>
    <property type="match status" value="1"/>
</dbReference>
<organism evidence="9 10">
    <name type="scientific">Plebeiibacterium marinum</name>
    <dbReference type="NCBI Taxonomy" id="2992111"/>
    <lineage>
        <taxon>Bacteria</taxon>
        <taxon>Pseudomonadati</taxon>
        <taxon>Bacteroidota</taxon>
        <taxon>Bacteroidia</taxon>
        <taxon>Marinilabiliales</taxon>
        <taxon>Marinilabiliaceae</taxon>
        <taxon>Plebeiibacterium</taxon>
    </lineage>
</organism>
<evidence type="ECO:0000259" key="7">
    <source>
        <dbReference type="Pfam" id="PF07980"/>
    </source>
</evidence>
<dbReference type="SUPFAM" id="SSF48452">
    <property type="entry name" value="TPR-like"/>
    <property type="match status" value="1"/>
</dbReference>
<evidence type="ECO:0000256" key="6">
    <source>
        <dbReference type="SAM" id="MobiDB-lite"/>
    </source>
</evidence>
<dbReference type="GO" id="GO:0009279">
    <property type="term" value="C:cell outer membrane"/>
    <property type="evidence" value="ECO:0007669"/>
    <property type="project" value="UniProtKB-SubCell"/>
</dbReference>
<feature type="region of interest" description="Disordered" evidence="6">
    <location>
        <begin position="670"/>
        <end position="689"/>
    </location>
</feature>
<keyword evidence="3" id="KW-0732">Signal</keyword>
<accession>A0AAE3SL95</accession>
<evidence type="ECO:0000313" key="10">
    <source>
        <dbReference type="Proteomes" id="UP001207408"/>
    </source>
</evidence>
<dbReference type="PROSITE" id="PS51257">
    <property type="entry name" value="PROKAR_LIPOPROTEIN"/>
    <property type="match status" value="1"/>
</dbReference>
<evidence type="ECO:0000259" key="8">
    <source>
        <dbReference type="Pfam" id="PF14322"/>
    </source>
</evidence>
<comment type="similarity">
    <text evidence="2">Belongs to the SusD family.</text>
</comment>
<comment type="caution">
    <text evidence="9">The sequence shown here is derived from an EMBL/GenBank/DDBJ whole genome shotgun (WGS) entry which is preliminary data.</text>
</comment>
<dbReference type="InterPro" id="IPR033985">
    <property type="entry name" value="SusD-like_N"/>
</dbReference>
<feature type="domain" description="RagB/SusD" evidence="7">
    <location>
        <begin position="278"/>
        <end position="665"/>
    </location>
</feature>